<dbReference type="SUPFAM" id="SSF102215">
    <property type="entry name" value="Creatininase"/>
    <property type="match status" value="1"/>
</dbReference>
<evidence type="ECO:0000256" key="1">
    <source>
        <dbReference type="ARBA" id="ARBA00001947"/>
    </source>
</evidence>
<evidence type="ECO:0000313" key="6">
    <source>
        <dbReference type="EMBL" id="TDO51775.1"/>
    </source>
</evidence>
<name>A0A4R6KMY0_9ACTN</name>
<dbReference type="NCBIfam" id="TIGR03964">
    <property type="entry name" value="mycofact_creat"/>
    <property type="match status" value="1"/>
</dbReference>
<dbReference type="Pfam" id="PF02633">
    <property type="entry name" value="Creatininase"/>
    <property type="match status" value="1"/>
</dbReference>
<proteinExistence type="inferred from homology"/>
<evidence type="ECO:0000256" key="4">
    <source>
        <dbReference type="ARBA" id="ARBA00022833"/>
    </source>
</evidence>
<keyword evidence="7" id="KW-1185">Reference proteome</keyword>
<dbReference type="GO" id="GO:0046872">
    <property type="term" value="F:metal ion binding"/>
    <property type="evidence" value="ECO:0007669"/>
    <property type="project" value="UniProtKB-KW"/>
</dbReference>
<dbReference type="OrthoDB" id="9801445at2"/>
<comment type="caution">
    <text evidence="6">The sequence shown here is derived from an EMBL/GenBank/DDBJ whole genome shotgun (WGS) entry which is preliminary data.</text>
</comment>
<reference evidence="6 7" key="1">
    <citation type="submission" date="2019-03" db="EMBL/GenBank/DDBJ databases">
        <title>Genomic Encyclopedia of Type Strains, Phase III (KMG-III): the genomes of soil and plant-associated and newly described type strains.</title>
        <authorList>
            <person name="Whitman W."/>
        </authorList>
    </citation>
    <scope>NUCLEOTIDE SEQUENCE [LARGE SCALE GENOMIC DNA]</scope>
    <source>
        <strain evidence="6 7">VKM Ac-2527</strain>
    </source>
</reference>
<dbReference type="Proteomes" id="UP000295388">
    <property type="component" value="Unassembled WGS sequence"/>
</dbReference>
<gene>
    <name evidence="6" type="ORF">EV643_103514</name>
</gene>
<dbReference type="PANTHER" id="PTHR35005">
    <property type="entry name" value="3-DEHYDRO-SCYLLO-INOSOSE HYDROLASE"/>
    <property type="match status" value="1"/>
</dbReference>
<comment type="cofactor">
    <cofactor evidence="1">
        <name>Zn(2+)</name>
        <dbReference type="ChEBI" id="CHEBI:29105"/>
    </cofactor>
</comment>
<comment type="similarity">
    <text evidence="5">Belongs to the creatininase superfamily.</text>
</comment>
<protein>
    <submittedName>
        <fullName evidence="6">Creatinine amidohydrolase</fullName>
    </submittedName>
</protein>
<sequence length="239" mass="25233">MSVLAAATWTEVGYRPLVLVPVGSIEQHGPHLPLDTDAVIAAAVARRVAELMNDEVFVAPVMAYTASGEHQDFPGTSSIGAESLSQVIIELVRSMRTWADRIVIVNAHGGNTCALARAVGQLLQEEHDVGWAACATEGIDAHAGYTETSLMLHLQPWAVRRHRAEAGNTTPISELLPALVRDGVRAVAPNGVLGDPTGANANEGARCLETMARDIAAVVRGRPDSRGFLHRTAAADVVG</sequence>
<evidence type="ECO:0000256" key="5">
    <source>
        <dbReference type="ARBA" id="ARBA00024029"/>
    </source>
</evidence>
<keyword evidence="4" id="KW-0862">Zinc</keyword>
<dbReference type="GO" id="GO:0009231">
    <property type="term" value="P:riboflavin biosynthetic process"/>
    <property type="evidence" value="ECO:0007669"/>
    <property type="project" value="TreeGrafter"/>
</dbReference>
<dbReference type="AlphaFoldDB" id="A0A4R6KMY0"/>
<dbReference type="EMBL" id="SNWQ01000003">
    <property type="protein sequence ID" value="TDO51775.1"/>
    <property type="molecule type" value="Genomic_DNA"/>
</dbReference>
<dbReference type="PANTHER" id="PTHR35005:SF1">
    <property type="entry name" value="2-AMINO-5-FORMYLAMINO-6-RIBOSYLAMINOPYRIMIDIN-4(3H)-ONE 5'-MONOPHOSPHATE DEFORMYLASE"/>
    <property type="match status" value="1"/>
</dbReference>
<dbReference type="InterPro" id="IPR003785">
    <property type="entry name" value="Creatininase/forma_Hydrolase"/>
</dbReference>
<keyword evidence="3 6" id="KW-0378">Hydrolase</keyword>
<dbReference type="InterPro" id="IPR024087">
    <property type="entry name" value="Creatininase-like_sf"/>
</dbReference>
<evidence type="ECO:0000313" key="7">
    <source>
        <dbReference type="Proteomes" id="UP000295388"/>
    </source>
</evidence>
<organism evidence="6 7">
    <name type="scientific">Kribbella caucasensis</name>
    <dbReference type="NCBI Taxonomy" id="2512215"/>
    <lineage>
        <taxon>Bacteria</taxon>
        <taxon>Bacillati</taxon>
        <taxon>Actinomycetota</taxon>
        <taxon>Actinomycetes</taxon>
        <taxon>Propionibacteriales</taxon>
        <taxon>Kribbellaceae</taxon>
        <taxon>Kribbella</taxon>
    </lineage>
</organism>
<dbReference type="RefSeq" id="WP_133799661.1">
    <property type="nucleotide sequence ID" value="NZ_SNWQ01000003.1"/>
</dbReference>
<keyword evidence="2" id="KW-0479">Metal-binding</keyword>
<dbReference type="Gene3D" id="3.40.50.10310">
    <property type="entry name" value="Creatininase"/>
    <property type="match status" value="1"/>
</dbReference>
<evidence type="ECO:0000256" key="3">
    <source>
        <dbReference type="ARBA" id="ARBA00022801"/>
    </source>
</evidence>
<accession>A0A4R6KMY0</accession>
<dbReference type="InterPro" id="IPR023871">
    <property type="entry name" value="MftE"/>
</dbReference>
<evidence type="ECO:0000256" key="2">
    <source>
        <dbReference type="ARBA" id="ARBA00022723"/>
    </source>
</evidence>
<dbReference type="GO" id="GO:0016811">
    <property type="term" value="F:hydrolase activity, acting on carbon-nitrogen (but not peptide) bonds, in linear amides"/>
    <property type="evidence" value="ECO:0007669"/>
    <property type="project" value="TreeGrafter"/>
</dbReference>